<accession>A0AAV7TNK0</accession>
<comment type="caution">
    <text evidence="1">The sequence shown here is derived from an EMBL/GenBank/DDBJ whole genome shotgun (WGS) entry which is preliminary data.</text>
</comment>
<dbReference type="AlphaFoldDB" id="A0AAV7TNK0"/>
<evidence type="ECO:0000313" key="1">
    <source>
        <dbReference type="EMBL" id="KAJ1178249.1"/>
    </source>
</evidence>
<dbReference type="EMBL" id="JANPWB010000006">
    <property type="protein sequence ID" value="KAJ1178249.1"/>
    <property type="molecule type" value="Genomic_DNA"/>
</dbReference>
<reference evidence="1" key="1">
    <citation type="journal article" date="2022" name="bioRxiv">
        <title>Sequencing and chromosome-scale assembly of the giantPleurodeles waltlgenome.</title>
        <authorList>
            <person name="Brown T."/>
            <person name="Elewa A."/>
            <person name="Iarovenko S."/>
            <person name="Subramanian E."/>
            <person name="Araus A.J."/>
            <person name="Petzold A."/>
            <person name="Susuki M."/>
            <person name="Suzuki K.-i.T."/>
            <person name="Hayashi T."/>
            <person name="Toyoda A."/>
            <person name="Oliveira C."/>
            <person name="Osipova E."/>
            <person name="Leigh N.D."/>
            <person name="Simon A."/>
            <person name="Yun M.H."/>
        </authorList>
    </citation>
    <scope>NUCLEOTIDE SEQUENCE</scope>
    <source>
        <strain evidence="1">20211129_DDA</strain>
        <tissue evidence="1">Liver</tissue>
    </source>
</reference>
<feature type="non-terminal residue" evidence="1">
    <location>
        <position position="1"/>
    </location>
</feature>
<organism evidence="1 2">
    <name type="scientific">Pleurodeles waltl</name>
    <name type="common">Iberian ribbed newt</name>
    <dbReference type="NCBI Taxonomy" id="8319"/>
    <lineage>
        <taxon>Eukaryota</taxon>
        <taxon>Metazoa</taxon>
        <taxon>Chordata</taxon>
        <taxon>Craniata</taxon>
        <taxon>Vertebrata</taxon>
        <taxon>Euteleostomi</taxon>
        <taxon>Amphibia</taxon>
        <taxon>Batrachia</taxon>
        <taxon>Caudata</taxon>
        <taxon>Salamandroidea</taxon>
        <taxon>Salamandridae</taxon>
        <taxon>Pleurodelinae</taxon>
        <taxon>Pleurodeles</taxon>
    </lineage>
</organism>
<protein>
    <submittedName>
        <fullName evidence="1">Uncharacterized protein</fullName>
    </submittedName>
</protein>
<sequence>LAYCPHHLALAASPRPLPSDTRIEFGLSPKSSPAETFLCSRLRTFRKQASSPPSGLNLPALCSEDFLQCVCAESGPPCLNGQVLS</sequence>
<evidence type="ECO:0000313" key="2">
    <source>
        <dbReference type="Proteomes" id="UP001066276"/>
    </source>
</evidence>
<feature type="non-terminal residue" evidence="1">
    <location>
        <position position="85"/>
    </location>
</feature>
<keyword evidence="2" id="KW-1185">Reference proteome</keyword>
<proteinExistence type="predicted"/>
<name>A0AAV7TNK0_PLEWA</name>
<dbReference type="Proteomes" id="UP001066276">
    <property type="component" value="Chromosome 3_2"/>
</dbReference>
<gene>
    <name evidence="1" type="ORF">NDU88_003496</name>
</gene>